<dbReference type="Gene3D" id="3.40.50.2300">
    <property type="match status" value="1"/>
</dbReference>
<gene>
    <name evidence="5" type="ORF">QJ036_14075</name>
</gene>
<evidence type="ECO:0000256" key="2">
    <source>
        <dbReference type="ARBA" id="ARBA00024867"/>
    </source>
</evidence>
<evidence type="ECO:0000256" key="1">
    <source>
        <dbReference type="ARBA" id="ARBA00018672"/>
    </source>
</evidence>
<evidence type="ECO:0000256" key="3">
    <source>
        <dbReference type="PROSITE-ProRule" id="PRU00169"/>
    </source>
</evidence>
<accession>A0AAP4BCQ4</accession>
<sequence>MYRLLIVEDDKGIADAIKMQAETWEMQVRSVENFRGVMTEFAEFDPHIVLMDIALPFFNMK</sequence>
<evidence type="ECO:0000313" key="5">
    <source>
        <dbReference type="EMBL" id="MDI9243572.1"/>
    </source>
</evidence>
<dbReference type="RefSeq" id="WP_283231955.1">
    <property type="nucleotide sequence ID" value="NZ_JASGBQ010000043.1"/>
</dbReference>
<feature type="domain" description="Response regulatory" evidence="4">
    <location>
        <begin position="3"/>
        <end position="61"/>
    </location>
</feature>
<proteinExistence type="predicted"/>
<dbReference type="PROSITE" id="PS50110">
    <property type="entry name" value="RESPONSE_REGULATORY"/>
    <property type="match status" value="1"/>
</dbReference>
<evidence type="ECO:0000259" key="4">
    <source>
        <dbReference type="PROSITE" id="PS50110"/>
    </source>
</evidence>
<name>A0AAP4BCQ4_9FIRM</name>
<dbReference type="InterPro" id="IPR011006">
    <property type="entry name" value="CheY-like_superfamily"/>
</dbReference>
<dbReference type="InterPro" id="IPR001789">
    <property type="entry name" value="Sig_transdc_resp-reg_receiver"/>
</dbReference>
<reference evidence="5 6" key="1">
    <citation type="submission" date="2023-05" db="EMBL/GenBank/DDBJ databases">
        <title>[ruminococcus] sp. nov., isolated from a pig farm feces dump.</title>
        <authorList>
            <person name="Chang Y.-H."/>
        </authorList>
    </citation>
    <scope>NUCLEOTIDE SEQUENCE [LARGE SCALE GENOMIC DNA]</scope>
    <source>
        <strain evidence="5 6">YH-rum2234</strain>
    </source>
</reference>
<organism evidence="5 6">
    <name type="scientific">Fusibacillus kribbianus</name>
    <dbReference type="NCBI Taxonomy" id="3044208"/>
    <lineage>
        <taxon>Bacteria</taxon>
        <taxon>Bacillati</taxon>
        <taxon>Bacillota</taxon>
        <taxon>Clostridia</taxon>
        <taxon>Lachnospirales</taxon>
        <taxon>Lachnospiraceae</taxon>
        <taxon>Fusibacillus</taxon>
    </lineage>
</organism>
<keyword evidence="6" id="KW-1185">Reference proteome</keyword>
<dbReference type="Proteomes" id="UP001300383">
    <property type="component" value="Unassembled WGS sequence"/>
</dbReference>
<feature type="modified residue" description="4-aspartylphosphate" evidence="3">
    <location>
        <position position="52"/>
    </location>
</feature>
<dbReference type="EMBL" id="JASGBQ010000043">
    <property type="protein sequence ID" value="MDI9243572.1"/>
    <property type="molecule type" value="Genomic_DNA"/>
</dbReference>
<keyword evidence="3" id="KW-0597">Phosphoprotein</keyword>
<comment type="caution">
    <text evidence="5">The sequence shown here is derived from an EMBL/GenBank/DDBJ whole genome shotgun (WGS) entry which is preliminary data.</text>
</comment>
<protein>
    <recommendedName>
        <fullName evidence="1">Stage 0 sporulation protein A homolog</fullName>
    </recommendedName>
</protein>
<dbReference type="GO" id="GO:0000160">
    <property type="term" value="P:phosphorelay signal transduction system"/>
    <property type="evidence" value="ECO:0007669"/>
    <property type="project" value="InterPro"/>
</dbReference>
<dbReference type="SUPFAM" id="SSF52172">
    <property type="entry name" value="CheY-like"/>
    <property type="match status" value="1"/>
</dbReference>
<dbReference type="Pfam" id="PF00072">
    <property type="entry name" value="Response_reg"/>
    <property type="match status" value="1"/>
</dbReference>
<comment type="function">
    <text evidence="2">May play the central regulatory role in sporulation. It may be an element of the effector pathway responsible for the activation of sporulation genes in response to nutritional stress. Spo0A may act in concert with spo0H (a sigma factor) to control the expression of some genes that are critical to the sporulation process.</text>
</comment>
<evidence type="ECO:0000313" key="6">
    <source>
        <dbReference type="Proteomes" id="UP001300383"/>
    </source>
</evidence>
<dbReference type="AlphaFoldDB" id="A0AAP4BCQ4"/>